<sequence>MDRDFIRDLFAPFADVSVRRMFGGFGVYRDGLMFALATGGEIYVKADAASRAIFEAAGSYPFAYMAKERRVETSYWLLPAEALDDPDAMARYAGLGLEAALRAQAGKGRKPKREV</sequence>
<evidence type="ECO:0000259" key="1">
    <source>
        <dbReference type="Pfam" id="PF04993"/>
    </source>
</evidence>
<feature type="domain" description="TfoX N-terminal" evidence="1">
    <location>
        <begin position="8"/>
        <end position="100"/>
    </location>
</feature>
<evidence type="ECO:0000313" key="2">
    <source>
        <dbReference type="EMBL" id="MYZ47202.1"/>
    </source>
</evidence>
<keyword evidence="3" id="KW-1185">Reference proteome</keyword>
<protein>
    <submittedName>
        <fullName evidence="2">TfoX family protein</fullName>
    </submittedName>
</protein>
<dbReference type="SUPFAM" id="SSF159894">
    <property type="entry name" value="YgaC/TfoX-N like"/>
    <property type="match status" value="1"/>
</dbReference>
<evidence type="ECO:0000313" key="3">
    <source>
        <dbReference type="Proteomes" id="UP000773614"/>
    </source>
</evidence>
<dbReference type="PANTHER" id="PTHR36121:SF1">
    <property type="entry name" value="PROTEIN SXY"/>
    <property type="match status" value="1"/>
</dbReference>
<dbReference type="InterPro" id="IPR047525">
    <property type="entry name" value="TfoX-like"/>
</dbReference>
<dbReference type="Proteomes" id="UP000773614">
    <property type="component" value="Unassembled WGS sequence"/>
</dbReference>
<dbReference type="RefSeq" id="WP_161139552.1">
    <property type="nucleotide sequence ID" value="NZ_SPKJ01000011.1"/>
</dbReference>
<gene>
    <name evidence="2" type="ORF">E4O86_05690</name>
</gene>
<dbReference type="OrthoDB" id="1524907at2"/>
<dbReference type="Pfam" id="PF04993">
    <property type="entry name" value="TfoX_N"/>
    <property type="match status" value="1"/>
</dbReference>
<dbReference type="InterPro" id="IPR007076">
    <property type="entry name" value="TfoX_N"/>
</dbReference>
<comment type="caution">
    <text evidence="2">The sequence shown here is derived from an EMBL/GenBank/DDBJ whole genome shotgun (WGS) entry which is preliminary data.</text>
</comment>
<reference evidence="2" key="1">
    <citation type="submission" date="2019-03" db="EMBL/GenBank/DDBJ databases">
        <title>Afifella sp. nov., isolated from activated sludge.</title>
        <authorList>
            <person name="Li Q."/>
            <person name="Liu Y."/>
        </authorList>
    </citation>
    <scope>NUCLEOTIDE SEQUENCE</scope>
    <source>
        <strain evidence="2">L72</strain>
    </source>
</reference>
<dbReference type="AlphaFoldDB" id="A0A964T460"/>
<proteinExistence type="predicted"/>
<dbReference type="EMBL" id="SPKJ01000011">
    <property type="protein sequence ID" value="MYZ47202.1"/>
    <property type="molecule type" value="Genomic_DNA"/>
</dbReference>
<accession>A0A964T460</accession>
<dbReference type="PANTHER" id="PTHR36121">
    <property type="entry name" value="PROTEIN SXY"/>
    <property type="match status" value="1"/>
</dbReference>
<dbReference type="Gene3D" id="3.30.1460.30">
    <property type="entry name" value="YgaC/TfoX-N like chaperone"/>
    <property type="match status" value="1"/>
</dbReference>
<organism evidence="2 3">
    <name type="scientific">Propylenella binzhouense</name>
    <dbReference type="NCBI Taxonomy" id="2555902"/>
    <lineage>
        <taxon>Bacteria</taxon>
        <taxon>Pseudomonadati</taxon>
        <taxon>Pseudomonadota</taxon>
        <taxon>Alphaproteobacteria</taxon>
        <taxon>Hyphomicrobiales</taxon>
        <taxon>Propylenellaceae</taxon>
        <taxon>Propylenella</taxon>
    </lineage>
</organism>
<name>A0A964T460_9HYPH</name>